<proteinExistence type="inferred from homology"/>
<reference evidence="9" key="1">
    <citation type="submission" date="2016-05" db="EMBL/GenBank/DDBJ databases">
        <title>Comparative genomics of biotechnologically important yeasts.</title>
        <authorList>
            <consortium name="DOE Joint Genome Institute"/>
            <person name="Riley R."/>
            <person name="Haridas S."/>
            <person name="Wolfe K.H."/>
            <person name="Lopes M.R."/>
            <person name="Hittinger C.T."/>
            <person name="Goker M."/>
            <person name="Salamov A."/>
            <person name="Wisecaver J."/>
            <person name="Long T.M."/>
            <person name="Aerts A.L."/>
            <person name="Barry K."/>
            <person name="Choi C."/>
            <person name="Clum A."/>
            <person name="Coughlan A.Y."/>
            <person name="Deshpande S."/>
            <person name="Douglass A.P."/>
            <person name="Hanson S.J."/>
            <person name="Klenk H.-P."/>
            <person name="Labutti K."/>
            <person name="Lapidus A."/>
            <person name="Lindquist E."/>
            <person name="Lipzen A."/>
            <person name="Meier-Kolthoff J.P."/>
            <person name="Ohm R.A."/>
            <person name="Otillar R.P."/>
            <person name="Pangilinan J."/>
            <person name="Peng Y."/>
            <person name="Rokas A."/>
            <person name="Rosa C.A."/>
            <person name="Scheuner C."/>
            <person name="Sibirny A.A."/>
            <person name="Slot J.C."/>
            <person name="Stielow J.B."/>
            <person name="Sun H."/>
            <person name="Kurtzman C.P."/>
            <person name="Blackwell M."/>
            <person name="Grigoriev I.V."/>
            <person name="Jeffries T.W."/>
        </authorList>
    </citation>
    <scope>NUCLEOTIDE SEQUENCE [LARGE SCALE GENOMIC DNA]</scope>
    <source>
        <strain evidence="9">NRRL Y-2460</strain>
    </source>
</reference>
<feature type="region of interest" description="Disordered" evidence="7">
    <location>
        <begin position="1"/>
        <end position="109"/>
    </location>
</feature>
<keyword evidence="4 6" id="KW-0168">Coated pit</keyword>
<evidence type="ECO:0000256" key="4">
    <source>
        <dbReference type="ARBA" id="ARBA00023176"/>
    </source>
</evidence>
<dbReference type="GO" id="GO:0005198">
    <property type="term" value="F:structural molecule activity"/>
    <property type="evidence" value="ECO:0007669"/>
    <property type="project" value="InterPro"/>
</dbReference>
<dbReference type="AlphaFoldDB" id="A0A1E4TN42"/>
<dbReference type="OrthoDB" id="5512at2759"/>
<evidence type="ECO:0000256" key="2">
    <source>
        <dbReference type="ARBA" id="ARBA00005263"/>
    </source>
</evidence>
<name>A0A1E4TN42_PACTA</name>
<sequence>MSEKFPALQGVGDENLDQEDSTQSDFLSREKQLLGDEFATDKDADLIKQAQDDEEEDDEEVRNFENQFPDVNGENQHAEAEQDDDEYDDFKGEKGAESNTFQHSSQILNKEDSIPLKEWKERRDLEISKRDEIAKAKAADIKKKAQQGIDDFYESYNNKKQVGIENTRKRETEFLEKRDKFIEKGTIWSRSVELLELKSDKKDDDRFKQLLLKLSKDENAPGAAGYQ</sequence>
<dbReference type="GO" id="GO:0016192">
    <property type="term" value="P:vesicle-mediated transport"/>
    <property type="evidence" value="ECO:0007669"/>
    <property type="project" value="InterPro"/>
</dbReference>
<feature type="compositionally biased region" description="Polar residues" evidence="7">
    <location>
        <begin position="97"/>
        <end position="108"/>
    </location>
</feature>
<keyword evidence="3 6" id="KW-0472">Membrane</keyword>
<dbReference type="InterPro" id="IPR000996">
    <property type="entry name" value="Clathrin_L-chain"/>
</dbReference>
<dbReference type="Pfam" id="PF01086">
    <property type="entry name" value="Clathrin_lg_ch"/>
    <property type="match status" value="1"/>
</dbReference>
<dbReference type="Proteomes" id="UP000094236">
    <property type="component" value="Unassembled WGS sequence"/>
</dbReference>
<comment type="similarity">
    <text evidence="2 6">Belongs to the clathrin light chain family.</text>
</comment>
<gene>
    <name evidence="8" type="ORF">PACTADRAFT_51776</name>
</gene>
<organism evidence="8 9">
    <name type="scientific">Pachysolen tannophilus NRRL Y-2460</name>
    <dbReference type="NCBI Taxonomy" id="669874"/>
    <lineage>
        <taxon>Eukaryota</taxon>
        <taxon>Fungi</taxon>
        <taxon>Dikarya</taxon>
        <taxon>Ascomycota</taxon>
        <taxon>Saccharomycotina</taxon>
        <taxon>Pichiomycetes</taxon>
        <taxon>Pachysolenaceae</taxon>
        <taxon>Pachysolen</taxon>
    </lineage>
</organism>
<comment type="function">
    <text evidence="6">Clathrin is the major protein of the polyhedral coat of coated pits and vesicles.</text>
</comment>
<dbReference type="GO" id="GO:0006886">
    <property type="term" value="P:intracellular protein transport"/>
    <property type="evidence" value="ECO:0007669"/>
    <property type="project" value="InterPro"/>
</dbReference>
<feature type="compositionally biased region" description="Basic and acidic residues" evidence="7">
    <location>
        <begin position="27"/>
        <end position="46"/>
    </location>
</feature>
<evidence type="ECO:0000256" key="5">
    <source>
        <dbReference type="ARBA" id="ARBA00023329"/>
    </source>
</evidence>
<evidence type="ECO:0000256" key="1">
    <source>
        <dbReference type="ARBA" id="ARBA00004180"/>
    </source>
</evidence>
<keyword evidence="9" id="KW-1185">Reference proteome</keyword>
<accession>A0A1E4TN42</accession>
<evidence type="ECO:0000256" key="3">
    <source>
        <dbReference type="ARBA" id="ARBA00023136"/>
    </source>
</evidence>
<evidence type="ECO:0000313" key="9">
    <source>
        <dbReference type="Proteomes" id="UP000094236"/>
    </source>
</evidence>
<dbReference type="EMBL" id="KV454018">
    <property type="protein sequence ID" value="ODV93149.1"/>
    <property type="molecule type" value="Genomic_DNA"/>
</dbReference>
<dbReference type="STRING" id="669874.A0A1E4TN42"/>
<evidence type="ECO:0000256" key="7">
    <source>
        <dbReference type="SAM" id="MobiDB-lite"/>
    </source>
</evidence>
<dbReference type="GO" id="GO:0030130">
    <property type="term" value="C:clathrin coat of trans-Golgi network vesicle"/>
    <property type="evidence" value="ECO:0007669"/>
    <property type="project" value="InterPro"/>
</dbReference>
<protein>
    <recommendedName>
        <fullName evidence="6">Clathrin light chain</fullName>
    </recommendedName>
</protein>
<dbReference type="GO" id="GO:0030132">
    <property type="term" value="C:clathrin coat of coated pit"/>
    <property type="evidence" value="ECO:0007669"/>
    <property type="project" value="InterPro"/>
</dbReference>
<evidence type="ECO:0000256" key="6">
    <source>
        <dbReference type="RuleBase" id="RU363137"/>
    </source>
</evidence>
<evidence type="ECO:0000313" key="8">
    <source>
        <dbReference type="EMBL" id="ODV93149.1"/>
    </source>
</evidence>
<comment type="subcellular location">
    <subcellularLocation>
        <location evidence="1 6">Cytoplasmic vesicle membrane</location>
        <topology evidence="1 6">Peripheral membrane protein</topology>
        <orientation evidence="1 6">Cytoplasmic side</orientation>
    </subcellularLocation>
    <subcellularLocation>
        <location evidence="6">Membrane</location>
        <location evidence="6">Coated pit</location>
        <topology evidence="6">Peripheral membrane protein</topology>
        <orientation evidence="6">Cytoplasmic side</orientation>
    </subcellularLocation>
    <text evidence="6">Cytoplasmic face of coated pits and vesicles.</text>
</comment>
<keyword evidence="5 6" id="KW-0968">Cytoplasmic vesicle</keyword>